<evidence type="ECO:0000256" key="1">
    <source>
        <dbReference type="ARBA" id="ARBA00004651"/>
    </source>
</evidence>
<keyword evidence="3 6" id="KW-0812">Transmembrane</keyword>
<comment type="subcellular location">
    <subcellularLocation>
        <location evidence="1">Cell membrane</location>
        <topology evidence="1">Multi-pass membrane protein</topology>
    </subcellularLocation>
</comment>
<evidence type="ECO:0000256" key="2">
    <source>
        <dbReference type="ARBA" id="ARBA00022475"/>
    </source>
</evidence>
<dbReference type="Pfam" id="PF02361">
    <property type="entry name" value="CbiQ"/>
    <property type="match status" value="1"/>
</dbReference>
<organism evidence="7 8">
    <name type="scientific">Paenibacillus konkukensis</name>
    <dbReference type="NCBI Taxonomy" id="2020716"/>
    <lineage>
        <taxon>Bacteria</taxon>
        <taxon>Bacillati</taxon>
        <taxon>Bacillota</taxon>
        <taxon>Bacilli</taxon>
        <taxon>Bacillales</taxon>
        <taxon>Paenibacillaceae</taxon>
        <taxon>Paenibacillus</taxon>
    </lineage>
</organism>
<protein>
    <submittedName>
        <fullName evidence="7">Cobalt transport protein CbiQ</fullName>
    </submittedName>
</protein>
<dbReference type="Proteomes" id="UP001057134">
    <property type="component" value="Chromosome"/>
</dbReference>
<dbReference type="CDD" id="cd16914">
    <property type="entry name" value="EcfT"/>
    <property type="match status" value="1"/>
</dbReference>
<dbReference type="InterPro" id="IPR003339">
    <property type="entry name" value="ABC/ECF_trnsptr_transmembrane"/>
</dbReference>
<feature type="transmembrane region" description="Helical" evidence="6">
    <location>
        <begin position="62"/>
        <end position="83"/>
    </location>
</feature>
<evidence type="ECO:0000256" key="6">
    <source>
        <dbReference type="SAM" id="Phobius"/>
    </source>
</evidence>
<dbReference type="PANTHER" id="PTHR43723">
    <property type="entry name" value="COBALT TRANSPORT PROTEIN CBIQ"/>
    <property type="match status" value="1"/>
</dbReference>
<evidence type="ECO:0000256" key="3">
    <source>
        <dbReference type="ARBA" id="ARBA00022692"/>
    </source>
</evidence>
<reference evidence="7" key="1">
    <citation type="submission" date="2018-02" db="EMBL/GenBank/DDBJ databases">
        <authorList>
            <person name="Kim S.-K."/>
            <person name="Jung H.-I."/>
            <person name="Lee S.-W."/>
        </authorList>
    </citation>
    <scope>NUCLEOTIDE SEQUENCE</scope>
    <source>
        <strain evidence="7">SK3146</strain>
    </source>
</reference>
<gene>
    <name evidence="7" type="primary">cbiQ</name>
    <name evidence="7" type="ORF">SK3146_00862</name>
</gene>
<feature type="transmembrane region" description="Helical" evidence="6">
    <location>
        <begin position="121"/>
        <end position="141"/>
    </location>
</feature>
<keyword evidence="8" id="KW-1185">Reference proteome</keyword>
<dbReference type="InterPro" id="IPR052770">
    <property type="entry name" value="Cobalt_transport_CbiQ"/>
</dbReference>
<keyword evidence="5 6" id="KW-0472">Membrane</keyword>
<feature type="transmembrane region" description="Helical" evidence="6">
    <location>
        <begin position="25"/>
        <end position="50"/>
    </location>
</feature>
<dbReference type="RefSeq" id="WP_249863919.1">
    <property type="nucleotide sequence ID" value="NZ_CP027059.1"/>
</dbReference>
<keyword evidence="4 6" id="KW-1133">Transmembrane helix</keyword>
<sequence>MIRTIDVLSYNNKLRIVPPMWKSGFAAALVFLAYLTHPVVELALFGWMLVWTIGYAKIPLRYYGAFLGASCLFFIGSLPVLLLEIEPAGSAQQMTHGIIVGAFSHMTLYLNWNGLHLAMKLFVRILACLSATLFLILTTPMTELFQVMRKLRVPHLVLELMLITYRFLFLLADTAHDIYVAQRARGGQQGFRGRLQDTAVLVVRLFGKTMQRYQGLANGMISRGFTEDIRMAPYEAEPMPGRYKLEMYGGVVLLIAAECWLRWRGMR</sequence>
<evidence type="ECO:0000256" key="4">
    <source>
        <dbReference type="ARBA" id="ARBA00022989"/>
    </source>
</evidence>
<proteinExistence type="predicted"/>
<dbReference type="NCBIfam" id="TIGR02454">
    <property type="entry name" value="ECF_T_CbiQ"/>
    <property type="match status" value="1"/>
</dbReference>
<name>A0ABY4RGZ1_9BACL</name>
<evidence type="ECO:0000256" key="5">
    <source>
        <dbReference type="ARBA" id="ARBA00023136"/>
    </source>
</evidence>
<reference evidence="7" key="2">
    <citation type="journal article" date="2021" name="J Anim Sci Technol">
        <title>Complete genome sequence of Paenibacillus konkukensis sp. nov. SK3146 as a potential probiotic strain.</title>
        <authorList>
            <person name="Jung H.I."/>
            <person name="Park S."/>
            <person name="Niu K.M."/>
            <person name="Lee S.W."/>
            <person name="Kothari D."/>
            <person name="Yi K.J."/>
            <person name="Kim S.K."/>
        </authorList>
    </citation>
    <scope>NUCLEOTIDE SEQUENCE</scope>
    <source>
        <strain evidence="7">SK3146</strain>
    </source>
</reference>
<accession>A0ABY4RGZ1</accession>
<feature type="transmembrane region" description="Helical" evidence="6">
    <location>
        <begin position="95"/>
        <end position="115"/>
    </location>
</feature>
<evidence type="ECO:0000313" key="7">
    <source>
        <dbReference type="EMBL" id="UQZ81706.1"/>
    </source>
</evidence>
<evidence type="ECO:0000313" key="8">
    <source>
        <dbReference type="Proteomes" id="UP001057134"/>
    </source>
</evidence>
<keyword evidence="2" id="KW-1003">Cell membrane</keyword>
<dbReference type="InterPro" id="IPR012809">
    <property type="entry name" value="ECF_CbiQ"/>
</dbReference>
<dbReference type="EMBL" id="CP027059">
    <property type="protein sequence ID" value="UQZ81706.1"/>
    <property type="molecule type" value="Genomic_DNA"/>
</dbReference>
<dbReference type="PANTHER" id="PTHR43723:SF1">
    <property type="entry name" value="COBALT TRANSPORT PROTEIN CBIQ"/>
    <property type="match status" value="1"/>
</dbReference>